<keyword evidence="3" id="KW-1003">Cell membrane</keyword>
<protein>
    <recommendedName>
        <fullName evidence="10">Transglycosylase-associated protein</fullName>
    </recommendedName>
</protein>
<dbReference type="eggNOG" id="COG2261">
    <property type="taxonomic scope" value="Bacteria"/>
</dbReference>
<evidence type="ECO:0000256" key="3">
    <source>
        <dbReference type="ARBA" id="ARBA00022475"/>
    </source>
</evidence>
<evidence type="ECO:0000256" key="6">
    <source>
        <dbReference type="ARBA" id="ARBA00023136"/>
    </source>
</evidence>
<organism evidence="8 9">
    <name type="scientific">Gloeobacter kilaueensis (strain ATCC BAA-2537 / CCAP 1431/1 / ULC 316 / JS1)</name>
    <dbReference type="NCBI Taxonomy" id="1183438"/>
    <lineage>
        <taxon>Bacteria</taxon>
        <taxon>Bacillati</taxon>
        <taxon>Cyanobacteriota</taxon>
        <taxon>Cyanophyceae</taxon>
        <taxon>Gloeobacterales</taxon>
        <taxon>Gloeobacteraceae</taxon>
        <taxon>Gloeobacter</taxon>
    </lineage>
</organism>
<comment type="subcellular location">
    <subcellularLocation>
        <location evidence="1">Cell membrane</location>
        <topology evidence="1">Multi-pass membrane protein</topology>
    </subcellularLocation>
</comment>
<dbReference type="Proteomes" id="UP000017396">
    <property type="component" value="Chromosome"/>
</dbReference>
<evidence type="ECO:0000256" key="7">
    <source>
        <dbReference type="SAM" id="Phobius"/>
    </source>
</evidence>
<evidence type="ECO:0000256" key="4">
    <source>
        <dbReference type="ARBA" id="ARBA00022692"/>
    </source>
</evidence>
<sequence length="86" mass="8819">MSILSFLLFLVVAAVCAFIAEAIVPGRVPGGWLVAAIFGIIGAWLGAALFGNFGPVLAGVALLPTIIGSAILVFVVSLFSGYVVRR</sequence>
<dbReference type="GO" id="GO:0005886">
    <property type="term" value="C:plasma membrane"/>
    <property type="evidence" value="ECO:0007669"/>
    <property type="project" value="UniProtKB-SubCell"/>
</dbReference>
<evidence type="ECO:0000256" key="2">
    <source>
        <dbReference type="ARBA" id="ARBA00011006"/>
    </source>
</evidence>
<dbReference type="HOGENOM" id="CLU_160040_4_0_3"/>
<dbReference type="InterPro" id="IPR007341">
    <property type="entry name" value="Transgly_assoc"/>
</dbReference>
<evidence type="ECO:0000313" key="9">
    <source>
        <dbReference type="Proteomes" id="UP000017396"/>
    </source>
</evidence>
<evidence type="ECO:0000256" key="5">
    <source>
        <dbReference type="ARBA" id="ARBA00022989"/>
    </source>
</evidence>
<dbReference type="STRING" id="1183438.GKIL_0657"/>
<dbReference type="RefSeq" id="WP_023171944.1">
    <property type="nucleotide sequence ID" value="NC_022600.1"/>
</dbReference>
<feature type="transmembrane region" description="Helical" evidence="7">
    <location>
        <begin position="60"/>
        <end position="84"/>
    </location>
</feature>
<keyword evidence="5 7" id="KW-1133">Transmembrane helix</keyword>
<comment type="similarity">
    <text evidence="2">Belongs to the UPF0410 family.</text>
</comment>
<dbReference type="AlphaFoldDB" id="U5QDI6"/>
<keyword evidence="9" id="KW-1185">Reference proteome</keyword>
<dbReference type="OrthoDB" id="9811343at2"/>
<dbReference type="KEGG" id="glj:GKIL_0657"/>
<name>U5QDI6_GLOK1</name>
<evidence type="ECO:0000313" key="8">
    <source>
        <dbReference type="EMBL" id="AGY56903.1"/>
    </source>
</evidence>
<dbReference type="PANTHER" id="PTHR33884">
    <property type="entry name" value="UPF0410 PROTEIN YMGE"/>
    <property type="match status" value="1"/>
</dbReference>
<keyword evidence="4 7" id="KW-0812">Transmembrane</keyword>
<dbReference type="EMBL" id="CP003587">
    <property type="protein sequence ID" value="AGY56903.1"/>
    <property type="molecule type" value="Genomic_DNA"/>
</dbReference>
<feature type="transmembrane region" description="Helical" evidence="7">
    <location>
        <begin position="32"/>
        <end position="53"/>
    </location>
</feature>
<reference evidence="8 9" key="1">
    <citation type="journal article" date="2013" name="PLoS ONE">
        <title>Cultivation and Complete Genome Sequencing of Gloeobacter kilaueensis sp. nov., from a Lava Cave in Kilauea Caldera, Hawai'i.</title>
        <authorList>
            <person name="Saw J.H."/>
            <person name="Schatz M."/>
            <person name="Brown M.V."/>
            <person name="Kunkel D.D."/>
            <person name="Foster J.S."/>
            <person name="Shick H."/>
            <person name="Christensen S."/>
            <person name="Hou S."/>
            <person name="Wan X."/>
            <person name="Donachie S.P."/>
        </authorList>
    </citation>
    <scope>NUCLEOTIDE SEQUENCE [LARGE SCALE GENOMIC DNA]</scope>
    <source>
        <strain evidence="9">JS</strain>
    </source>
</reference>
<evidence type="ECO:0000256" key="1">
    <source>
        <dbReference type="ARBA" id="ARBA00004651"/>
    </source>
</evidence>
<evidence type="ECO:0008006" key="10">
    <source>
        <dbReference type="Google" id="ProtNLM"/>
    </source>
</evidence>
<proteinExistence type="inferred from homology"/>
<gene>
    <name evidence="8" type="ORF">GKIL_0657</name>
</gene>
<accession>U5QDI6</accession>
<keyword evidence="6 7" id="KW-0472">Membrane</keyword>
<dbReference type="Pfam" id="PF04226">
    <property type="entry name" value="Transgly_assoc"/>
    <property type="match status" value="1"/>
</dbReference>
<dbReference type="PANTHER" id="PTHR33884:SF3">
    <property type="entry name" value="UPF0410 PROTEIN YMGE"/>
    <property type="match status" value="1"/>
</dbReference>